<dbReference type="EMBL" id="JAEVHL010000017">
    <property type="protein sequence ID" value="MBM0275107.1"/>
    <property type="molecule type" value="Genomic_DNA"/>
</dbReference>
<keyword evidence="3" id="KW-1185">Reference proteome</keyword>
<evidence type="ECO:0000256" key="1">
    <source>
        <dbReference type="SAM" id="MobiDB-lite"/>
    </source>
</evidence>
<feature type="region of interest" description="Disordered" evidence="1">
    <location>
        <begin position="1"/>
        <end position="20"/>
    </location>
</feature>
<name>A0ABS1YCG5_9ACTN</name>
<evidence type="ECO:0000313" key="2">
    <source>
        <dbReference type="EMBL" id="MBM0275107.1"/>
    </source>
</evidence>
<protein>
    <recommendedName>
        <fullName evidence="4">HNH endonuclease</fullName>
    </recommendedName>
</protein>
<sequence>MPTKGSTTARGYGHPHQQLRDQWAKTIEAERTTHCHATHCLEPTRTIRHGDDWDLGHTDDRTAYTGPEHPRCNRAAGGRKGAELVNGQRTPLRHSRVWFPTEAGGTSL</sequence>
<evidence type="ECO:0008006" key="4">
    <source>
        <dbReference type="Google" id="ProtNLM"/>
    </source>
</evidence>
<dbReference type="Proteomes" id="UP000622245">
    <property type="component" value="Unassembled WGS sequence"/>
</dbReference>
<evidence type="ECO:0000313" key="3">
    <source>
        <dbReference type="Proteomes" id="UP000622245"/>
    </source>
</evidence>
<reference evidence="2 3" key="1">
    <citation type="submission" date="2021-01" db="EMBL/GenBank/DDBJ databases">
        <title>Draft genome sequence of Micromonospora sp. strain STR1s_6.</title>
        <authorList>
            <person name="Karlyshev A."/>
            <person name="Jawad R."/>
        </authorList>
    </citation>
    <scope>NUCLEOTIDE SEQUENCE [LARGE SCALE GENOMIC DNA]</scope>
    <source>
        <strain evidence="2 3">STR1S-6</strain>
    </source>
</reference>
<dbReference type="RefSeq" id="WP_203147513.1">
    <property type="nucleotide sequence ID" value="NZ_JAEVHL010000017.1"/>
</dbReference>
<proteinExistence type="predicted"/>
<gene>
    <name evidence="2" type="ORF">JM949_06370</name>
</gene>
<organism evidence="2 3">
    <name type="scientific">Micromonospora tarensis</name>
    <dbReference type="NCBI Taxonomy" id="2806100"/>
    <lineage>
        <taxon>Bacteria</taxon>
        <taxon>Bacillati</taxon>
        <taxon>Actinomycetota</taxon>
        <taxon>Actinomycetes</taxon>
        <taxon>Micromonosporales</taxon>
        <taxon>Micromonosporaceae</taxon>
        <taxon>Micromonospora</taxon>
    </lineage>
</organism>
<comment type="caution">
    <text evidence="2">The sequence shown here is derived from an EMBL/GenBank/DDBJ whole genome shotgun (WGS) entry which is preliminary data.</text>
</comment>
<accession>A0ABS1YCG5</accession>